<evidence type="ECO:0000259" key="3">
    <source>
        <dbReference type="Pfam" id="PF19313"/>
    </source>
</evidence>
<dbReference type="EMBL" id="FOIR01000002">
    <property type="protein sequence ID" value="SEW23153.1"/>
    <property type="molecule type" value="Genomic_DNA"/>
</dbReference>
<reference evidence="5" key="1">
    <citation type="submission" date="2016-10" db="EMBL/GenBank/DDBJ databases">
        <authorList>
            <person name="Varghese N."/>
            <person name="Submissions S."/>
        </authorList>
    </citation>
    <scope>NUCLEOTIDE SEQUENCE [LARGE SCALE GENOMIC DNA]</scope>
    <source>
        <strain evidence="5">CGMCC 1.12402</strain>
    </source>
</reference>
<protein>
    <submittedName>
        <fullName evidence="4">Carbohydrate family 9 binding domain-like</fullName>
    </submittedName>
</protein>
<dbReference type="CDD" id="cd09618">
    <property type="entry name" value="CBM9_like_2"/>
    <property type="match status" value="1"/>
</dbReference>
<dbReference type="STRING" id="1267423.SAMN05216290_2106"/>
<feature type="domain" description="DUF5916" evidence="3">
    <location>
        <begin position="242"/>
        <end position="343"/>
    </location>
</feature>
<dbReference type="Proteomes" id="UP000199437">
    <property type="component" value="Unassembled WGS sequence"/>
</dbReference>
<dbReference type="Gene3D" id="2.60.40.1190">
    <property type="match status" value="1"/>
</dbReference>
<feature type="chain" id="PRO_5011663734" evidence="1">
    <location>
        <begin position="19"/>
        <end position="734"/>
    </location>
</feature>
<feature type="signal peptide" evidence="1">
    <location>
        <begin position="1"/>
        <end position="18"/>
    </location>
</feature>
<gene>
    <name evidence="4" type="ORF">SAMN05216290_2106</name>
</gene>
<keyword evidence="1" id="KW-0732">Signal</keyword>
<dbReference type="Pfam" id="PF19313">
    <property type="entry name" value="DUF5916"/>
    <property type="match status" value="1"/>
</dbReference>
<sequence>MRYLITTLVLMGCTGLLAQQNQTTRQAYRYRLKRTESPPSIDGEIDDAIWQQGELIPQLMNHWPKDSGQAAAKTEVVALFDDEFVYVMAKLYDNGQRIIQSLRRDNSEDHWNSDSFTFVLDPFNNKQNGFMFGVNAGGAQIEALTSVEGGQSTFDQNWDNKWYSETKQYSDHWVVEMAIPFKTLRYNTNISEWGVNFIRADMERYTYDTWTSFPLTFPAIDFNYMGTMEWVENPKKASGKVALIPYLAGGTQRDFEDENGNTNYQQSIDAGLDAKIALTGSLNLDLTINPDFSNVDVDQQVTNLSRFSIFFPERRNFFLENGDIFSNFGSWQIQPFFSRKIGLIDGQQVPIKYGARLTGNLTPNLRIGAMNMQTAAFEDEPSNNYAVVAAHQKVFERSVIKVIGMNRSASADDYARNGGIEFNYVAPSGKWNNTVRLHAAETDEQLNDNLYYGFDGQYISRKFRSGWTVDVVGENYITEIGFNPRLYHYDAVTEETERQGYTRINPWMLYRFIPENEKSLLNQHGIRTWHQLWLNPDGSLGERNHGIGYDFIFKNTAELRFNRLYKEVNLSVPTNLIGSDNPLPVGNYRFTDNWMYFNTDRRKVVSTDWVVRYGNFFNGTRLGISSGVNFRAQPWGTLGINYDYNKVELEGDYGEVNLHLLRVNAEISFSNRMFWTTAVQYNSQSENYNFFSRFQWRYLPMSDFFVVYTDNYSTDGFDIKNRQLVFKVTYWLNL</sequence>
<dbReference type="GO" id="GO:0030246">
    <property type="term" value="F:carbohydrate binding"/>
    <property type="evidence" value="ECO:0007669"/>
    <property type="project" value="InterPro"/>
</dbReference>
<dbReference type="InterPro" id="IPR045670">
    <property type="entry name" value="DUF5916"/>
</dbReference>
<evidence type="ECO:0000313" key="4">
    <source>
        <dbReference type="EMBL" id="SEW23153.1"/>
    </source>
</evidence>
<proteinExistence type="predicted"/>
<dbReference type="SUPFAM" id="SSF49344">
    <property type="entry name" value="CBD9-like"/>
    <property type="match status" value="1"/>
</dbReference>
<evidence type="ECO:0000313" key="5">
    <source>
        <dbReference type="Proteomes" id="UP000199437"/>
    </source>
</evidence>
<evidence type="ECO:0000256" key="1">
    <source>
        <dbReference type="SAM" id="SignalP"/>
    </source>
</evidence>
<name>A0A1I0Q809_9BACT</name>
<dbReference type="GO" id="GO:0004553">
    <property type="term" value="F:hydrolase activity, hydrolyzing O-glycosyl compounds"/>
    <property type="evidence" value="ECO:0007669"/>
    <property type="project" value="InterPro"/>
</dbReference>
<accession>A0A1I0Q809</accession>
<dbReference type="AlphaFoldDB" id="A0A1I0Q809"/>
<feature type="domain" description="Carbohydrate-binding" evidence="2">
    <location>
        <begin position="41"/>
        <end position="201"/>
    </location>
</feature>
<evidence type="ECO:0000259" key="2">
    <source>
        <dbReference type="Pfam" id="PF06452"/>
    </source>
</evidence>
<keyword evidence="5" id="KW-1185">Reference proteome</keyword>
<dbReference type="GO" id="GO:0016052">
    <property type="term" value="P:carbohydrate catabolic process"/>
    <property type="evidence" value="ECO:0007669"/>
    <property type="project" value="InterPro"/>
</dbReference>
<dbReference type="Pfam" id="PF06452">
    <property type="entry name" value="CBM9_1"/>
    <property type="match status" value="1"/>
</dbReference>
<organism evidence="4 5">
    <name type="scientific">Roseivirga pacifica</name>
    <dbReference type="NCBI Taxonomy" id="1267423"/>
    <lineage>
        <taxon>Bacteria</taxon>
        <taxon>Pseudomonadati</taxon>
        <taxon>Bacteroidota</taxon>
        <taxon>Cytophagia</taxon>
        <taxon>Cytophagales</taxon>
        <taxon>Roseivirgaceae</taxon>
        <taxon>Roseivirga</taxon>
    </lineage>
</organism>
<dbReference type="InterPro" id="IPR010502">
    <property type="entry name" value="Carb-bd_dom_fam9"/>
</dbReference>